<evidence type="ECO:0000313" key="2">
    <source>
        <dbReference type="Proteomes" id="UP000297703"/>
    </source>
</evidence>
<accession>A0A4D9ET81</accession>
<sequence length="134" mass="16106">MIIALVVVGYMCYTEWQCILQISLNMYVLKGQILINRFMCQQRCFICHIIITIYSKQAIQICTFFLYCTYWHHWSEMHIFTNRPVTDKFPAKELKSRNKICKTQCLCAVFFISFMNVNLQFNSTQQFLINWNLM</sequence>
<reference evidence="1 2" key="1">
    <citation type="submission" date="2019-04" db="EMBL/GenBank/DDBJ databases">
        <title>Draft genome of the big-headed turtle Platysternon megacephalum.</title>
        <authorList>
            <person name="Gong S."/>
        </authorList>
    </citation>
    <scope>NUCLEOTIDE SEQUENCE [LARGE SCALE GENOMIC DNA]</scope>
    <source>
        <strain evidence="1">DO16091913</strain>
        <tissue evidence="1">Muscle</tissue>
    </source>
</reference>
<dbReference type="EMBL" id="QXTE01000032">
    <property type="protein sequence ID" value="TFK11413.1"/>
    <property type="molecule type" value="Genomic_DNA"/>
</dbReference>
<organism evidence="1 2">
    <name type="scientific">Platysternon megacephalum</name>
    <name type="common">big-headed turtle</name>
    <dbReference type="NCBI Taxonomy" id="55544"/>
    <lineage>
        <taxon>Eukaryota</taxon>
        <taxon>Metazoa</taxon>
        <taxon>Chordata</taxon>
        <taxon>Craniata</taxon>
        <taxon>Vertebrata</taxon>
        <taxon>Euteleostomi</taxon>
        <taxon>Archelosauria</taxon>
        <taxon>Testudinata</taxon>
        <taxon>Testudines</taxon>
        <taxon>Cryptodira</taxon>
        <taxon>Durocryptodira</taxon>
        <taxon>Testudinoidea</taxon>
        <taxon>Platysternidae</taxon>
        <taxon>Platysternon</taxon>
    </lineage>
</organism>
<protein>
    <submittedName>
        <fullName evidence="1">D(1A) dopamine receptor</fullName>
    </submittedName>
</protein>
<dbReference type="Proteomes" id="UP000297703">
    <property type="component" value="Unassembled WGS sequence"/>
</dbReference>
<proteinExistence type="predicted"/>
<keyword evidence="1" id="KW-0675">Receptor</keyword>
<gene>
    <name evidence="1" type="ORF">DR999_PMT05286</name>
</gene>
<reference evidence="1 2" key="2">
    <citation type="submission" date="2019-04" db="EMBL/GenBank/DDBJ databases">
        <title>The genome sequence of big-headed turtle.</title>
        <authorList>
            <person name="Gong S."/>
        </authorList>
    </citation>
    <scope>NUCLEOTIDE SEQUENCE [LARGE SCALE GENOMIC DNA]</scope>
    <source>
        <strain evidence="1">DO16091913</strain>
        <tissue evidence="1">Muscle</tissue>
    </source>
</reference>
<name>A0A4D9ET81_9SAUR</name>
<evidence type="ECO:0000313" key="1">
    <source>
        <dbReference type="EMBL" id="TFK11413.1"/>
    </source>
</evidence>
<keyword evidence="2" id="KW-1185">Reference proteome</keyword>
<dbReference type="AlphaFoldDB" id="A0A4D9ET81"/>
<comment type="caution">
    <text evidence="1">The sequence shown here is derived from an EMBL/GenBank/DDBJ whole genome shotgun (WGS) entry which is preliminary data.</text>
</comment>